<dbReference type="Proteomes" id="UP000828390">
    <property type="component" value="Unassembled WGS sequence"/>
</dbReference>
<accession>A0A9D4MVV1</accession>
<evidence type="ECO:0000313" key="1">
    <source>
        <dbReference type="EMBL" id="KAH3884315.1"/>
    </source>
</evidence>
<name>A0A9D4MVV1_DREPO</name>
<comment type="caution">
    <text evidence="1">The sequence shown here is derived from an EMBL/GenBank/DDBJ whole genome shotgun (WGS) entry which is preliminary data.</text>
</comment>
<reference evidence="1" key="2">
    <citation type="submission" date="2020-11" db="EMBL/GenBank/DDBJ databases">
        <authorList>
            <person name="McCartney M.A."/>
            <person name="Auch B."/>
            <person name="Kono T."/>
            <person name="Mallez S."/>
            <person name="Becker A."/>
            <person name="Gohl D.M."/>
            <person name="Silverstein K.A.T."/>
            <person name="Koren S."/>
            <person name="Bechman K.B."/>
            <person name="Herman A."/>
            <person name="Abrahante J.E."/>
            <person name="Garbe J."/>
        </authorList>
    </citation>
    <scope>NUCLEOTIDE SEQUENCE</scope>
    <source>
        <strain evidence="1">Duluth1</strain>
        <tissue evidence="1">Whole animal</tissue>
    </source>
</reference>
<dbReference type="EMBL" id="JAIWYP010000001">
    <property type="protein sequence ID" value="KAH3884315.1"/>
    <property type="molecule type" value="Genomic_DNA"/>
</dbReference>
<protein>
    <submittedName>
        <fullName evidence="1">Uncharacterized protein</fullName>
    </submittedName>
</protein>
<dbReference type="Gene3D" id="3.40.50.2300">
    <property type="match status" value="1"/>
</dbReference>
<gene>
    <name evidence="1" type="ORF">DPMN_008294</name>
</gene>
<evidence type="ECO:0000313" key="2">
    <source>
        <dbReference type="Proteomes" id="UP000828390"/>
    </source>
</evidence>
<keyword evidence="2" id="KW-1185">Reference proteome</keyword>
<proteinExistence type="predicted"/>
<sequence>MSIIEECYFRKEHAINIMGVAQELGLIGQQYAWVLTSSTVGDLSLSKGAATLPPGILGTNIE</sequence>
<reference evidence="1" key="1">
    <citation type="journal article" date="2019" name="bioRxiv">
        <title>The Genome of the Zebra Mussel, Dreissena polymorpha: A Resource for Invasive Species Research.</title>
        <authorList>
            <person name="McCartney M.A."/>
            <person name="Auch B."/>
            <person name="Kono T."/>
            <person name="Mallez S."/>
            <person name="Zhang Y."/>
            <person name="Obille A."/>
            <person name="Becker A."/>
            <person name="Abrahante J.E."/>
            <person name="Garbe J."/>
            <person name="Badalamenti J.P."/>
            <person name="Herman A."/>
            <person name="Mangelson H."/>
            <person name="Liachko I."/>
            <person name="Sullivan S."/>
            <person name="Sone E.D."/>
            <person name="Koren S."/>
            <person name="Silverstein K.A.T."/>
            <person name="Beckman K.B."/>
            <person name="Gohl D.M."/>
        </authorList>
    </citation>
    <scope>NUCLEOTIDE SEQUENCE</scope>
    <source>
        <strain evidence="1">Duluth1</strain>
        <tissue evidence="1">Whole animal</tissue>
    </source>
</reference>
<organism evidence="1 2">
    <name type="scientific">Dreissena polymorpha</name>
    <name type="common">Zebra mussel</name>
    <name type="synonym">Mytilus polymorpha</name>
    <dbReference type="NCBI Taxonomy" id="45954"/>
    <lineage>
        <taxon>Eukaryota</taxon>
        <taxon>Metazoa</taxon>
        <taxon>Spiralia</taxon>
        <taxon>Lophotrochozoa</taxon>
        <taxon>Mollusca</taxon>
        <taxon>Bivalvia</taxon>
        <taxon>Autobranchia</taxon>
        <taxon>Heteroconchia</taxon>
        <taxon>Euheterodonta</taxon>
        <taxon>Imparidentia</taxon>
        <taxon>Neoheterodontei</taxon>
        <taxon>Myida</taxon>
        <taxon>Dreissenoidea</taxon>
        <taxon>Dreissenidae</taxon>
        <taxon>Dreissena</taxon>
    </lineage>
</organism>
<dbReference type="AlphaFoldDB" id="A0A9D4MVV1"/>